<dbReference type="Pfam" id="PF13947">
    <property type="entry name" value="GUB_WAK_bind"/>
    <property type="match status" value="3"/>
</dbReference>
<dbReference type="InterPro" id="IPR013783">
    <property type="entry name" value="Ig-like_fold"/>
</dbReference>
<dbReference type="Proteomes" id="UP001141552">
    <property type="component" value="Unassembled WGS sequence"/>
</dbReference>
<dbReference type="GO" id="GO:0030247">
    <property type="term" value="F:polysaccharide binding"/>
    <property type="evidence" value="ECO:0007669"/>
    <property type="project" value="InterPro"/>
</dbReference>
<evidence type="ECO:0000256" key="4">
    <source>
        <dbReference type="ARBA" id="ARBA00022692"/>
    </source>
</evidence>
<feature type="binding site" evidence="13">
    <location>
        <position position="1613"/>
    </location>
    <ligand>
        <name>ATP</name>
        <dbReference type="ChEBI" id="CHEBI:30616"/>
    </ligand>
</feature>
<feature type="domain" description="Protein kinase" evidence="16">
    <location>
        <begin position="1585"/>
        <end position="1870"/>
    </location>
</feature>
<dbReference type="Gene3D" id="3.30.200.20">
    <property type="entry name" value="Phosphorylase Kinase, domain 1"/>
    <property type="match status" value="3"/>
</dbReference>
<dbReference type="PROSITE" id="PS50011">
    <property type="entry name" value="PROTEIN_KINASE_DOM"/>
    <property type="match status" value="3"/>
</dbReference>
<keyword evidence="8 13" id="KW-0067">ATP-binding</keyword>
<dbReference type="InterPro" id="IPR056434">
    <property type="entry name" value="Ig_GEX2_N"/>
</dbReference>
<evidence type="ECO:0000256" key="7">
    <source>
        <dbReference type="ARBA" id="ARBA00022777"/>
    </source>
</evidence>
<evidence type="ECO:0000256" key="9">
    <source>
        <dbReference type="ARBA" id="ARBA00022989"/>
    </source>
</evidence>
<dbReference type="CDD" id="cd14066">
    <property type="entry name" value="STKc_IRAK"/>
    <property type="match status" value="3"/>
</dbReference>
<evidence type="ECO:0000313" key="17">
    <source>
        <dbReference type="EMBL" id="KAJ4826072.1"/>
    </source>
</evidence>
<reference evidence="17" key="1">
    <citation type="submission" date="2022-02" db="EMBL/GenBank/DDBJ databases">
        <authorList>
            <person name="Henning P.M."/>
            <person name="McCubbin A.G."/>
            <person name="Shore J.S."/>
        </authorList>
    </citation>
    <scope>NUCLEOTIDE SEQUENCE</scope>
    <source>
        <strain evidence="17">F60SS</strain>
        <tissue evidence="17">Leaves</tissue>
    </source>
</reference>
<feature type="binding site" evidence="13">
    <location>
        <position position="350"/>
    </location>
    <ligand>
        <name>ATP</name>
        <dbReference type="ChEBI" id="CHEBI:30616"/>
    </ligand>
</feature>
<evidence type="ECO:0000256" key="6">
    <source>
        <dbReference type="ARBA" id="ARBA00022741"/>
    </source>
</evidence>
<dbReference type="EMBL" id="JAKUCV010006749">
    <property type="protein sequence ID" value="KAJ4826072.1"/>
    <property type="molecule type" value="Genomic_DNA"/>
</dbReference>
<feature type="repeat" description="Filamin" evidence="12">
    <location>
        <begin position="2288"/>
        <end position="2326"/>
    </location>
</feature>
<feature type="transmembrane region" description="Helical" evidence="14">
    <location>
        <begin position="2674"/>
        <end position="2696"/>
    </location>
</feature>
<dbReference type="GO" id="GO:0005524">
    <property type="term" value="F:ATP binding"/>
    <property type="evidence" value="ECO:0007669"/>
    <property type="project" value="UniProtKB-UniRule"/>
</dbReference>
<comment type="subcellular location">
    <subcellularLocation>
        <location evidence="1">Membrane</location>
        <topology evidence="1">Single-pass type I membrane protein</topology>
    </subcellularLocation>
</comment>
<dbReference type="InterPro" id="IPR000719">
    <property type="entry name" value="Prot_kinase_dom"/>
</dbReference>
<keyword evidence="3" id="KW-0808">Transferase</keyword>
<dbReference type="SUPFAM" id="SSF81296">
    <property type="entry name" value="E set domains"/>
    <property type="match status" value="1"/>
</dbReference>
<dbReference type="Gene3D" id="2.60.40.3440">
    <property type="match status" value="1"/>
</dbReference>
<keyword evidence="10 14" id="KW-0472">Membrane</keyword>
<evidence type="ECO:0000259" key="16">
    <source>
        <dbReference type="PROSITE" id="PS50011"/>
    </source>
</evidence>
<dbReference type="Gene3D" id="1.10.510.10">
    <property type="entry name" value="Transferase(Phosphotransferase) domain 1"/>
    <property type="match status" value="3"/>
</dbReference>
<evidence type="ECO:0000256" key="15">
    <source>
        <dbReference type="SAM" id="SignalP"/>
    </source>
</evidence>
<proteinExistence type="predicted"/>
<keyword evidence="2" id="KW-0723">Serine/threonine-protein kinase</keyword>
<dbReference type="FunFam" id="3.30.200.20:FF:000178">
    <property type="entry name" value="serine/threonine-protein kinase PBS1-like"/>
    <property type="match status" value="3"/>
</dbReference>
<keyword evidence="5 15" id="KW-0732">Signal</keyword>
<dbReference type="InterPro" id="IPR017868">
    <property type="entry name" value="Filamin/ABP280_repeat-like"/>
</dbReference>
<dbReference type="GO" id="GO:0004674">
    <property type="term" value="F:protein serine/threonine kinase activity"/>
    <property type="evidence" value="ECO:0007669"/>
    <property type="project" value="UniProtKB-KW"/>
</dbReference>
<dbReference type="PROSITE" id="PS00108">
    <property type="entry name" value="PROTEIN_KINASE_ST"/>
    <property type="match status" value="3"/>
</dbReference>
<feature type="domain" description="Protein kinase" evidence="16">
    <location>
        <begin position="322"/>
        <end position="608"/>
    </location>
</feature>
<dbReference type="InterPro" id="IPR008271">
    <property type="entry name" value="Ser/Thr_kinase_AS"/>
</dbReference>
<dbReference type="InterPro" id="IPR014756">
    <property type="entry name" value="Ig_E-set"/>
</dbReference>
<dbReference type="Pfam" id="PF23616">
    <property type="entry name" value="Ig_GEX2_N"/>
    <property type="match status" value="2"/>
</dbReference>
<evidence type="ECO:0000256" key="13">
    <source>
        <dbReference type="PROSITE-ProRule" id="PRU10141"/>
    </source>
</evidence>
<keyword evidence="11" id="KW-0325">Glycoprotein</keyword>
<dbReference type="InterPro" id="IPR017441">
    <property type="entry name" value="Protein_kinase_ATP_BS"/>
</dbReference>
<dbReference type="PROSITE" id="PS50194">
    <property type="entry name" value="FILAMIN_REPEAT"/>
    <property type="match status" value="2"/>
</dbReference>
<feature type="repeat" description="Filamin" evidence="12">
    <location>
        <begin position="2162"/>
        <end position="2264"/>
    </location>
</feature>
<evidence type="ECO:0000256" key="1">
    <source>
        <dbReference type="ARBA" id="ARBA00004479"/>
    </source>
</evidence>
<evidence type="ECO:0000256" key="5">
    <source>
        <dbReference type="ARBA" id="ARBA00022729"/>
    </source>
</evidence>
<keyword evidence="9 14" id="KW-1133">Transmembrane helix</keyword>
<sequence>MMETGRLLFAGCIAFLSLEVLFPTCNARDTRVCATLCGHLHNISYPFRLANDPQRCGEHNYTLHCEKNVPVLYLYSGRYYVQEINYHNFTIRLVDDGVQKGNCSSRPRTSLTYGNFSIGDPYTWNYYKIRPDAYFFGYLFCMQYNPESECLPKLSEAVVFITCPNPVNSPLYVDTAPCRTEGRYHLKTRSYINVGGMNSSDLMESCRVDMMMLLPDKDCKNMSFKDIHNELAYGFEISWYNANCSGKCVWGCVADDNNHATCIEYLLGTILNSYATSCNEGLLRSSMRRNLSAYDTVEEFLQSNNHLMPIRYSYSEIRKITGGFKEKLGEGGFGCVYKGKLRSGRFAAIKMLGKSKAGGQDFISEVATIGRIHHTNVVQLIGYCAEGSRRALVYDFMPNGSLNNHIFSPGGSVSLSWEKLYEISLGVARGIEYLHRGCDMQILHFDIKPHNILLDENFIPKVSDFGLAKLYPTKDSIASLTAARGTIGYMAPELFYKNIGRVSYKADVYSFGMLLLEIAGKRKSLNPSAANTSQIYFPLWVHDQVSRGKGAQIGDDATEYEHKLVEKMIIVGLWCIQMKPSDRPPMNKVVEMLEGELESMQLPPRPTLYPEERPLQLEGELSPTTSDDSGESGNIETCLCWLLSLSFPDSTLLPNFICASSCGHLHNISYPFRLANDPITCGEHNYNLQCEKNVPVLYLYSGRYIVQAINYNNFTIRLVDDGVKKDNCSSLPRSSLLHSNFGLGDPYAWYYYRKRNGNDIYLDDIYYCMYREQDSSCLPRLSQAMAFLTCPDPVDSPLYVDTAPCTNGLQVSNSSVPHTKTRSYINVGRMDVSDLMDSCRIDILTLLPARNDYKNMPFKEIHRQLAYGFEISWYNTYCPEYCTRGCFVDHKNRTSCVRYASGIYCDTIFNLDSTLPPISILIGKKKLLLKISFMNLGTESLFLFLNGYFNLISLTGLLHALKVCCGAPCVVAFLIYKWRRRNRSAFDTVEEFLQSNNHLMPIRYSYSEIRKITGGFREKLGEGGFGCVYKGKLRSGHFAAIKTLGKSKADGQDFISEVATIGRIHHTNVVQLIGYCAEGSKRALVYDFMPNRSLNNHIFSQGGSVSLSWEKLYEISLGVARGIEYLHRGCDIQILHFDIKPHNILLDENFIPKVSDFGLAKLYPTKDSIASLTAARGTIGYMAPELFYKNIGRVSYKADVYSFGMLLLEIAGKRKSLNPSAANTSQIYFPFWVHDQVSEGKGAQIGDDATEDEHKLVEKMILVGLWCIQMKPSDRPPMNKVVEMLEGDLESIQLPPRPTLYPEERPLQLEGDSKDTSPCAPSSCGSIHDIREPFRLETDPKDCGDDKYSLSCQNNQTAINYNNFTIRLVDAGVRKNSCFSLPHFPLANGNFTGGKPYAWFYYNWSSSMWPQLSDFMIFISCPTPLNSTLYVDAAACDDWVYSSANDSSVDHLQRHSYVSGTGGTLGEMDESCRLEMITFLPKGEYRNTSLEQIQRNLAYGFELSWFNFYCQKNCSGGCYLDTANHMKCISDSATAVCGTPCVASFLIYKWRRRHLSVYDTVEQFLESQINLTARYSYSDVRKMTGGFKEKLGEGGFGSVYKGKLRSGHFAAVKMLGKSNANGQDFINEVATIGRIRHANVVQLIGYCAAGSRRALVYDYMPNGSLNKYISSGQESVPLSWEKLYAISLGVARGIEYLHSGCDMQILHFDIKPHNILLDENFTPKISDFGLAKQYATNDPIASLTAARGTIGYMAPELFYKNIGHVSHKADVYSFGMLLLEITGKRKSLNPLAENSSQGYFPQWVYDQVSEGTAPVIVDASDEENKQVQKMIVVGLWCIQMNPSDRPPMNKVVEMLEGDLESLQLPPQPTLYPVDKPLPEVSMEKNEAQVPGFAFSWLNDNNTFQAGDTATIKIKVLGEFHCNGNASLDKAAFNPALTVNEKIGNSSLVSGVFLDVSGDTSTWRMVFTPIRFEAGAKASVVIAPRDAFGNNVSPTGEELNTYNFTVVALYENGSIASVPNTTQPRWDEFGNIVIEVFVAKAGNLLLQVEGGNQTLNGSPLPLKAKWKYETNAWQIFSKMEILVHQQDQYGNLVPGFYEFDANVVEKETNLSVPIADLGFGEVMPGIQSFSFSLLEPGNFLLTISDLKHDRSISNMPFAYTVFIGYCDGSSSIVNGSGLNNSIAGEVQQFSLYLNDIFQYPSFVGIENIRVQIVRENDSYNSVAHSNVPAEAFNVVYTPEKSGIYEICVFCGDVLLNGGHPFRKEVRAEGLQLEIVSLNKSGFSTGSFADNIDGTYRGPYLVKEVGTYEMCVSFDKRRLSPCPFAINDESIAFNVLENDYFAGKDASIVEFSKPERGSLLQQGHLFRYTPYRGYYGNDSFIYSISDANGNLATASVNISILNIPPQFTSFPNQLKATEDVISPRYGYADQMENISVTLSAKSGTVLLAPMLMQFWRPIWGEFSVECDNETKDLILEGNNDVDIPISVEPVNDPPFIDVPKFIILKSKEVETLIFDKDKDKFNFSVGDPDVLNFPGGESQFIVTFSVEVDDGFLTTSLPAELISTTELKLMNSYRWQPLQTYVSISKHFVVKANGIRFRGTLNDCNSVMQQLSYHNEEHGAVLTVKLNDMGHYGCYSDCAEKISRPLSAEATVNLIYGGPLSSLAAHTLGSVIIIEFLVVFTLGMVLLFFTCKCAFLLVDERSRSYGPRNGQKPKAPDFQENTLSTGLSGSTIHFTKCCSSPL</sequence>
<dbReference type="OrthoDB" id="5334309at2759"/>
<dbReference type="Pfam" id="PF00069">
    <property type="entry name" value="Pkinase"/>
    <property type="match status" value="3"/>
</dbReference>
<evidence type="ECO:0000256" key="2">
    <source>
        <dbReference type="ARBA" id="ARBA00022527"/>
    </source>
</evidence>
<keyword evidence="4 14" id="KW-0812">Transmembrane</keyword>
<dbReference type="InterPro" id="IPR025287">
    <property type="entry name" value="WAK_GUB"/>
</dbReference>
<keyword evidence="18" id="KW-1185">Reference proteome</keyword>
<keyword evidence="6 13" id="KW-0547">Nucleotide-binding</keyword>
<feature type="domain" description="Protein kinase" evidence="16">
    <location>
        <begin position="1014"/>
        <end position="1300"/>
    </location>
</feature>
<reference evidence="17" key="2">
    <citation type="journal article" date="2023" name="Plants (Basel)">
        <title>Annotation of the Turnera subulata (Passifloraceae) Draft Genome Reveals the S-Locus Evolved after the Divergence of Turneroideae from Passifloroideae in a Stepwise Manner.</title>
        <authorList>
            <person name="Henning P.M."/>
            <person name="Roalson E.H."/>
            <person name="Mir W."/>
            <person name="McCubbin A.G."/>
            <person name="Shore J.S."/>
        </authorList>
    </citation>
    <scope>NUCLEOTIDE SEQUENCE</scope>
    <source>
        <strain evidence="17">F60SS</strain>
    </source>
</reference>
<evidence type="ECO:0000256" key="14">
    <source>
        <dbReference type="SAM" id="Phobius"/>
    </source>
</evidence>
<dbReference type="SUPFAM" id="SSF56112">
    <property type="entry name" value="Protein kinase-like (PK-like)"/>
    <property type="match status" value="3"/>
</dbReference>
<evidence type="ECO:0000256" key="10">
    <source>
        <dbReference type="ARBA" id="ARBA00023136"/>
    </source>
</evidence>
<keyword evidence="7" id="KW-0418">Kinase</keyword>
<dbReference type="Gene3D" id="2.60.40.10">
    <property type="entry name" value="Immunoglobulins"/>
    <property type="match status" value="1"/>
</dbReference>
<feature type="binding site" evidence="13">
    <location>
        <position position="1042"/>
    </location>
    <ligand>
        <name>ATP</name>
        <dbReference type="ChEBI" id="CHEBI:30616"/>
    </ligand>
</feature>
<evidence type="ECO:0000256" key="3">
    <source>
        <dbReference type="ARBA" id="ARBA00022679"/>
    </source>
</evidence>
<dbReference type="Pfam" id="PF17963">
    <property type="entry name" value="Big_9"/>
    <property type="match status" value="1"/>
</dbReference>
<dbReference type="PROSITE" id="PS00107">
    <property type="entry name" value="PROTEIN_KINASE_ATP"/>
    <property type="match status" value="3"/>
</dbReference>
<dbReference type="GO" id="GO:0016020">
    <property type="term" value="C:membrane"/>
    <property type="evidence" value="ECO:0007669"/>
    <property type="project" value="UniProtKB-SubCell"/>
</dbReference>
<dbReference type="InterPro" id="IPR045874">
    <property type="entry name" value="LRK10/LRL21-25-like"/>
</dbReference>
<feature type="signal peptide" evidence="15">
    <location>
        <begin position="1"/>
        <end position="27"/>
    </location>
</feature>
<evidence type="ECO:0000256" key="11">
    <source>
        <dbReference type="ARBA" id="ARBA00023180"/>
    </source>
</evidence>
<gene>
    <name evidence="17" type="ORF">Tsubulata_041704</name>
</gene>
<evidence type="ECO:0000313" key="18">
    <source>
        <dbReference type="Proteomes" id="UP001141552"/>
    </source>
</evidence>
<organism evidence="17 18">
    <name type="scientific">Turnera subulata</name>
    <dbReference type="NCBI Taxonomy" id="218843"/>
    <lineage>
        <taxon>Eukaryota</taxon>
        <taxon>Viridiplantae</taxon>
        <taxon>Streptophyta</taxon>
        <taxon>Embryophyta</taxon>
        <taxon>Tracheophyta</taxon>
        <taxon>Spermatophyta</taxon>
        <taxon>Magnoliopsida</taxon>
        <taxon>eudicotyledons</taxon>
        <taxon>Gunneridae</taxon>
        <taxon>Pentapetalae</taxon>
        <taxon>rosids</taxon>
        <taxon>fabids</taxon>
        <taxon>Malpighiales</taxon>
        <taxon>Passifloraceae</taxon>
        <taxon>Turnera</taxon>
    </lineage>
</organism>
<dbReference type="FunFam" id="1.10.510.10:FF:000590">
    <property type="entry name" value="PR5-like receptor kinase"/>
    <property type="match status" value="3"/>
</dbReference>
<comment type="caution">
    <text evidence="17">The sequence shown here is derived from an EMBL/GenBank/DDBJ whole genome shotgun (WGS) entry which is preliminary data.</text>
</comment>
<evidence type="ECO:0000256" key="8">
    <source>
        <dbReference type="ARBA" id="ARBA00022840"/>
    </source>
</evidence>
<protein>
    <recommendedName>
        <fullName evidence="16">Protein kinase domain-containing protein</fullName>
    </recommendedName>
</protein>
<name>A0A9Q0F942_9ROSI</name>
<dbReference type="PANTHER" id="PTHR27009">
    <property type="entry name" value="RUST RESISTANCE KINASE LR10-RELATED"/>
    <property type="match status" value="1"/>
</dbReference>
<dbReference type="SMART" id="SM00220">
    <property type="entry name" value="S_TKc"/>
    <property type="match status" value="3"/>
</dbReference>
<evidence type="ECO:0000256" key="12">
    <source>
        <dbReference type="PROSITE-ProRule" id="PRU00087"/>
    </source>
</evidence>
<accession>A0A9Q0F942</accession>
<dbReference type="InterPro" id="IPR011009">
    <property type="entry name" value="Kinase-like_dom_sf"/>
</dbReference>
<feature type="chain" id="PRO_5040370932" description="Protein kinase domain-containing protein" evidence="15">
    <location>
        <begin position="28"/>
        <end position="2740"/>
    </location>
</feature>